<evidence type="ECO:0000313" key="6">
    <source>
        <dbReference type="Proteomes" id="UP000270757"/>
    </source>
</evidence>
<reference evidence="2 5" key="1">
    <citation type="submission" date="2018-04" db="EMBL/GenBank/DDBJ databases">
        <title>Whole genome sequence comparison of clinical and drinking water Legionella pneumophila isolates associated with the Flint Water Crisis.</title>
        <authorList>
            <person name="Garner E."/>
            <person name="Brown C."/>
            <person name="Schwake O."/>
            <person name="Coil D."/>
            <person name="Jospin G."/>
            <person name="Eisen J."/>
            <person name="Edwards M."/>
            <person name="Pruden A."/>
        </authorList>
    </citation>
    <scope>NUCLEOTIDE SEQUENCE [LARGE SCALE GENOMIC DNA]</scope>
    <source>
        <strain evidence="2 5">Genessee03</strain>
    </source>
</reference>
<dbReference type="OrthoDB" id="5649063at2"/>
<dbReference type="AlphaFoldDB" id="A0A3A5LES6"/>
<proteinExistence type="predicted"/>
<dbReference type="EMBL" id="QZWB01000019">
    <property type="protein sequence ID" value="RJT43935.1"/>
    <property type="molecule type" value="Genomic_DNA"/>
</dbReference>
<reference evidence="3 6" key="3">
    <citation type="submission" date="2018-09" db="EMBL/GenBank/DDBJ databases">
        <title>Draft genome sequences of Legionella taurinensis isolated from water samples.</title>
        <authorList>
            <person name="Chakeri A."/>
            <person name="Allerberger F."/>
            <person name="Kundi M."/>
            <person name="Ruppitsch W."/>
            <person name="Schmid D."/>
        </authorList>
    </citation>
    <scope>NUCLEOTIDE SEQUENCE [LARGE SCALE GENOMIC DNA]</scope>
    <source>
        <strain evidence="3 6">4570-18-6</strain>
    </source>
</reference>
<keyword evidence="5" id="KW-1185">Reference proteome</keyword>
<protein>
    <submittedName>
        <fullName evidence="3">Uncharacterized protein</fullName>
    </submittedName>
</protein>
<accession>A0A3A5LES6</accession>
<dbReference type="Proteomes" id="UP000270757">
    <property type="component" value="Unassembled WGS sequence"/>
</dbReference>
<evidence type="ECO:0000313" key="4">
    <source>
        <dbReference type="EMBL" id="TID44595.1"/>
    </source>
</evidence>
<feature type="region of interest" description="Disordered" evidence="1">
    <location>
        <begin position="187"/>
        <end position="210"/>
    </location>
</feature>
<evidence type="ECO:0000313" key="5">
    <source>
        <dbReference type="Proteomes" id="UP000251035"/>
    </source>
</evidence>
<dbReference type="Proteomes" id="UP000306421">
    <property type="component" value="Unassembled WGS sequence"/>
</dbReference>
<dbReference type="EMBL" id="QCXM01000008">
    <property type="protein sequence ID" value="PUT47080.1"/>
    <property type="molecule type" value="Genomic_DNA"/>
</dbReference>
<organism evidence="3 6">
    <name type="scientific">Legionella taurinensis</name>
    <dbReference type="NCBI Taxonomy" id="70611"/>
    <lineage>
        <taxon>Bacteria</taxon>
        <taxon>Pseudomonadati</taxon>
        <taxon>Pseudomonadota</taxon>
        <taxon>Gammaproteobacteria</taxon>
        <taxon>Legionellales</taxon>
        <taxon>Legionellaceae</taxon>
        <taxon>Legionella</taxon>
    </lineage>
</organism>
<dbReference type="EMBL" id="QFGG01000003">
    <property type="protein sequence ID" value="TID44595.1"/>
    <property type="molecule type" value="Genomic_DNA"/>
</dbReference>
<sequence>MLRLFTQPKSTHYPLSDSSAITTAYYTAWTDLVDQFLQTIAAMGSKESDKSQRSQKLTLLYAWASNEGKQAYQKGQGKFFMQHIETYTSATTPLKENLLTLTKEQVIEGFNAWFIALVEKFPEFSSDKIKEEFNKFIEQCKADDFDEHIALRTVFTYRYVKTGNRDSVLKGYEKSIERCVQAINAMKESEPKLEPKPEPEQENTPKSSFS</sequence>
<evidence type="ECO:0000313" key="3">
    <source>
        <dbReference type="EMBL" id="RJT43935.1"/>
    </source>
</evidence>
<evidence type="ECO:0000256" key="1">
    <source>
        <dbReference type="SAM" id="MobiDB-lite"/>
    </source>
</evidence>
<evidence type="ECO:0000313" key="7">
    <source>
        <dbReference type="Proteomes" id="UP000306421"/>
    </source>
</evidence>
<dbReference type="Proteomes" id="UP000251035">
    <property type="component" value="Unassembled WGS sequence"/>
</dbReference>
<gene>
    <name evidence="3" type="ORF">D6J04_13675</name>
    <name evidence="2" type="ORF">DB745_08620</name>
    <name evidence="4" type="ORF">DIZ81_03610</name>
</gene>
<dbReference type="RefSeq" id="WP_108291427.1">
    <property type="nucleotide sequence ID" value="NZ_CAAAIR010000002.1"/>
</dbReference>
<dbReference type="GeneID" id="48947406"/>
<feature type="compositionally biased region" description="Basic and acidic residues" evidence="1">
    <location>
        <begin position="187"/>
        <end position="199"/>
    </location>
</feature>
<evidence type="ECO:0000313" key="2">
    <source>
        <dbReference type="EMBL" id="PUT47080.1"/>
    </source>
</evidence>
<reference evidence="4 7" key="2">
    <citation type="submission" date="2018-04" db="EMBL/GenBank/DDBJ databases">
        <title>Whole genome sequence comparison of clinical and drinking water Legionella pneumophila isolates.</title>
        <authorList>
            <person name="Garner E."/>
        </authorList>
    </citation>
    <scope>NUCLEOTIDE SEQUENCE [LARGE SCALE GENOMIC DNA]</scope>
    <source>
        <strain evidence="4 7">WH02</strain>
    </source>
</reference>
<comment type="caution">
    <text evidence="3">The sequence shown here is derived from an EMBL/GenBank/DDBJ whole genome shotgun (WGS) entry which is preliminary data.</text>
</comment>
<name>A0A3A5LES6_9GAMM</name>